<feature type="transmembrane region" description="Helical" evidence="8">
    <location>
        <begin position="162"/>
        <end position="186"/>
    </location>
</feature>
<feature type="transmembrane region" description="Helical" evidence="8">
    <location>
        <begin position="312"/>
        <end position="332"/>
    </location>
</feature>
<proteinExistence type="predicted"/>
<dbReference type="PANTHER" id="PTHR43528:SF3">
    <property type="entry name" value="CITRATE-PROTON SYMPORTER"/>
    <property type="match status" value="1"/>
</dbReference>
<evidence type="ECO:0000259" key="9">
    <source>
        <dbReference type="PROSITE" id="PS50850"/>
    </source>
</evidence>
<reference evidence="10 11" key="2">
    <citation type="journal article" date="2018" name="Int. J. Syst. Evol. Microbiol.">
        <title>Marinobacterium aestuarii sp. nov., a benzene-degrading marine bacterium isolated from estuary sediment.</title>
        <authorList>
            <person name="Bae S.S."/>
            <person name="Jung J."/>
            <person name="Chung D."/>
            <person name="Baek K."/>
        </authorList>
    </citation>
    <scope>NUCLEOTIDE SEQUENCE [LARGE SCALE GENOMIC DNA]</scope>
    <source>
        <strain evidence="10 11">ST58-10</strain>
    </source>
</reference>
<feature type="transmembrane region" description="Helical" evidence="8">
    <location>
        <begin position="407"/>
        <end position="426"/>
    </location>
</feature>
<dbReference type="PANTHER" id="PTHR43528">
    <property type="entry name" value="ALPHA-KETOGLUTARATE PERMEASE"/>
    <property type="match status" value="1"/>
</dbReference>
<feature type="transmembrane region" description="Helical" evidence="8">
    <location>
        <begin position="98"/>
        <end position="116"/>
    </location>
</feature>
<dbReference type="KEGG" id="mars:A8C75_03915"/>
<keyword evidence="3" id="KW-1003">Cell membrane</keyword>
<dbReference type="Pfam" id="PF07690">
    <property type="entry name" value="MFS_1"/>
    <property type="match status" value="1"/>
</dbReference>
<keyword evidence="5" id="KW-0769">Symport</keyword>
<feature type="transmembrane region" description="Helical" evidence="8">
    <location>
        <begin position="282"/>
        <end position="300"/>
    </location>
</feature>
<feature type="transmembrane region" description="Helical" evidence="8">
    <location>
        <begin position="38"/>
        <end position="56"/>
    </location>
</feature>
<sequence length="442" mass="47587">MSGTLEVTLPLGETASARPAKTARKNVIAISVGNGLEMYDFTVYSFFAAVIGQLFFNVESPAVALLLSLATFGVGFVMRPLGAVLIGNYADRHGRKAALTLTIALMTLGTALIALTPTYDSIGLAATVLLVLGRLLQGLSAGGEIGAASAALMESDNRHRRCYMVSWQLASQGAAALAGALVGFAINGLLEENEILAWGWRIPFILGLLIGPVGLYIRRNLDETHTGTSTEASPIKTVLKTQWRTIICGMLMIWAGTASMYIEVFYMPTYLIRELNYPATTAFAVAVLAGLTLFILPPILGRFCDRLHSRKTLPLIGLALTFVLIYPAFALLHNTTALWQALLIIGVLITLFATVSSSLFVLIMEAFRQQYRASGMSAIYGFGVTVFGGFTPLLVSMLIVWSGDKMAPAYYLMLAVVVSSIAMWRFPTPTRADNQHTAGALQ</sequence>
<feature type="transmembrane region" description="Helical" evidence="8">
    <location>
        <begin position="198"/>
        <end position="217"/>
    </location>
</feature>
<dbReference type="FunFam" id="1.20.1250.20:FF:000001">
    <property type="entry name" value="Dicarboxylate MFS transporter"/>
    <property type="match status" value="1"/>
</dbReference>
<keyword evidence="2" id="KW-0813">Transport</keyword>
<evidence type="ECO:0000256" key="8">
    <source>
        <dbReference type="SAM" id="Phobius"/>
    </source>
</evidence>
<evidence type="ECO:0000256" key="5">
    <source>
        <dbReference type="ARBA" id="ARBA00022847"/>
    </source>
</evidence>
<evidence type="ECO:0000256" key="1">
    <source>
        <dbReference type="ARBA" id="ARBA00004651"/>
    </source>
</evidence>
<dbReference type="InterPro" id="IPR051084">
    <property type="entry name" value="H+-coupled_symporters"/>
</dbReference>
<dbReference type="OrthoDB" id="3690818at2"/>
<dbReference type="RefSeq" id="WP_067378395.1">
    <property type="nucleotide sequence ID" value="NZ_CP015839.1"/>
</dbReference>
<feature type="domain" description="Major facilitator superfamily (MFS) profile" evidence="9">
    <location>
        <begin position="26"/>
        <end position="431"/>
    </location>
</feature>
<dbReference type="PROSITE" id="PS50850">
    <property type="entry name" value="MFS"/>
    <property type="match status" value="1"/>
</dbReference>
<dbReference type="InterPro" id="IPR011701">
    <property type="entry name" value="MFS"/>
</dbReference>
<protein>
    <submittedName>
        <fullName evidence="10">MFS transporter</fullName>
    </submittedName>
</protein>
<dbReference type="InterPro" id="IPR020846">
    <property type="entry name" value="MFS_dom"/>
</dbReference>
<name>A0A1A9EU81_9GAMM</name>
<dbReference type="Gene3D" id="1.20.1250.20">
    <property type="entry name" value="MFS general substrate transporter like domains"/>
    <property type="match status" value="2"/>
</dbReference>
<feature type="transmembrane region" description="Helical" evidence="8">
    <location>
        <begin position="338"/>
        <end position="367"/>
    </location>
</feature>
<keyword evidence="4 8" id="KW-0812">Transmembrane</keyword>
<keyword evidence="6 8" id="KW-1133">Transmembrane helix</keyword>
<evidence type="ECO:0000256" key="6">
    <source>
        <dbReference type="ARBA" id="ARBA00022989"/>
    </source>
</evidence>
<accession>A0A1A9EU81</accession>
<dbReference type="GO" id="GO:0005886">
    <property type="term" value="C:plasma membrane"/>
    <property type="evidence" value="ECO:0007669"/>
    <property type="project" value="UniProtKB-SubCell"/>
</dbReference>
<organism evidence="10 11">
    <name type="scientific">Marinobacterium aestuarii</name>
    <dbReference type="NCBI Taxonomy" id="1821621"/>
    <lineage>
        <taxon>Bacteria</taxon>
        <taxon>Pseudomonadati</taxon>
        <taxon>Pseudomonadota</taxon>
        <taxon>Gammaproteobacteria</taxon>
        <taxon>Oceanospirillales</taxon>
        <taxon>Oceanospirillaceae</taxon>
        <taxon>Marinobacterium</taxon>
    </lineage>
</organism>
<dbReference type="SUPFAM" id="SSF103473">
    <property type="entry name" value="MFS general substrate transporter"/>
    <property type="match status" value="1"/>
</dbReference>
<feature type="transmembrane region" description="Helical" evidence="8">
    <location>
        <begin position="62"/>
        <end position="86"/>
    </location>
</feature>
<dbReference type="EMBL" id="CP015839">
    <property type="protein sequence ID" value="ANG61704.1"/>
    <property type="molecule type" value="Genomic_DNA"/>
</dbReference>
<feature type="transmembrane region" description="Helical" evidence="8">
    <location>
        <begin position="379"/>
        <end position="401"/>
    </location>
</feature>
<dbReference type="GO" id="GO:0015293">
    <property type="term" value="F:symporter activity"/>
    <property type="evidence" value="ECO:0007669"/>
    <property type="project" value="UniProtKB-KW"/>
</dbReference>
<dbReference type="AlphaFoldDB" id="A0A1A9EU81"/>
<evidence type="ECO:0000256" key="4">
    <source>
        <dbReference type="ARBA" id="ARBA00022692"/>
    </source>
</evidence>
<evidence type="ECO:0000256" key="3">
    <source>
        <dbReference type="ARBA" id="ARBA00022475"/>
    </source>
</evidence>
<evidence type="ECO:0000256" key="7">
    <source>
        <dbReference type="ARBA" id="ARBA00023136"/>
    </source>
</evidence>
<evidence type="ECO:0000256" key="2">
    <source>
        <dbReference type="ARBA" id="ARBA00022448"/>
    </source>
</evidence>
<dbReference type="STRING" id="1821621.A8C75_03915"/>
<keyword evidence="11" id="KW-1185">Reference proteome</keyword>
<evidence type="ECO:0000313" key="10">
    <source>
        <dbReference type="EMBL" id="ANG61704.1"/>
    </source>
</evidence>
<gene>
    <name evidence="10" type="ORF">A8C75_03915</name>
</gene>
<evidence type="ECO:0000313" key="11">
    <source>
        <dbReference type="Proteomes" id="UP000078070"/>
    </source>
</evidence>
<comment type="subcellular location">
    <subcellularLocation>
        <location evidence="1">Cell membrane</location>
        <topology evidence="1">Multi-pass membrane protein</topology>
    </subcellularLocation>
</comment>
<feature type="transmembrane region" description="Helical" evidence="8">
    <location>
        <begin position="243"/>
        <end position="262"/>
    </location>
</feature>
<dbReference type="Proteomes" id="UP000078070">
    <property type="component" value="Chromosome"/>
</dbReference>
<reference evidence="11" key="1">
    <citation type="submission" date="2016-05" db="EMBL/GenBank/DDBJ databases">
        <authorList>
            <person name="Baek K."/>
            <person name="Yang S.-J."/>
        </authorList>
    </citation>
    <scope>NUCLEOTIDE SEQUENCE [LARGE SCALE GENOMIC DNA]</scope>
    <source>
        <strain evidence="11">ST58-10</strain>
    </source>
</reference>
<dbReference type="InterPro" id="IPR036259">
    <property type="entry name" value="MFS_trans_sf"/>
</dbReference>
<keyword evidence="7 8" id="KW-0472">Membrane</keyword>